<dbReference type="PANTHER" id="PTHR43669">
    <property type="entry name" value="5-KETO-D-GLUCONATE 5-REDUCTASE"/>
    <property type="match status" value="1"/>
</dbReference>
<reference evidence="4 5" key="1">
    <citation type="submission" date="2023-08" db="EMBL/GenBank/DDBJ databases">
        <title>Black Yeasts Isolated from many extreme environments.</title>
        <authorList>
            <person name="Coleine C."/>
            <person name="Stajich J.E."/>
            <person name="Selbmann L."/>
        </authorList>
    </citation>
    <scope>NUCLEOTIDE SEQUENCE [LARGE SCALE GENOMIC DNA]</scope>
    <source>
        <strain evidence="4 5">CCFEE 5910</strain>
    </source>
</reference>
<keyword evidence="3" id="KW-0560">Oxidoreductase</keyword>
<comment type="caution">
    <text evidence="4">The sequence shown here is derived from an EMBL/GenBank/DDBJ whole genome shotgun (WGS) entry which is preliminary data.</text>
</comment>
<dbReference type="PRINTS" id="PR00081">
    <property type="entry name" value="GDHRDH"/>
</dbReference>
<evidence type="ECO:0000256" key="2">
    <source>
        <dbReference type="ARBA" id="ARBA00022857"/>
    </source>
</evidence>
<comment type="similarity">
    <text evidence="1">Belongs to the short-chain dehydrogenases/reductases (SDR) family.</text>
</comment>
<dbReference type="Gene3D" id="3.40.50.720">
    <property type="entry name" value="NAD(P)-binding Rossmann-like Domain"/>
    <property type="match status" value="1"/>
</dbReference>
<dbReference type="InterPro" id="IPR036291">
    <property type="entry name" value="NAD(P)-bd_dom_sf"/>
</dbReference>
<evidence type="ECO:0008006" key="6">
    <source>
        <dbReference type="Google" id="ProtNLM"/>
    </source>
</evidence>
<dbReference type="EMBL" id="JAVRRJ010000001">
    <property type="protein sequence ID" value="KAK5090672.1"/>
    <property type="molecule type" value="Genomic_DNA"/>
</dbReference>
<dbReference type="Proteomes" id="UP001309876">
    <property type="component" value="Unassembled WGS sequence"/>
</dbReference>
<gene>
    <name evidence="4" type="ORF">LTR05_000847</name>
</gene>
<protein>
    <recommendedName>
        <fullName evidence="6">NAD(P)-binding protein</fullName>
    </recommendedName>
</protein>
<dbReference type="PROSITE" id="PS00061">
    <property type="entry name" value="ADH_SHORT"/>
    <property type="match status" value="1"/>
</dbReference>
<dbReference type="Pfam" id="PF00106">
    <property type="entry name" value="adh_short"/>
    <property type="match status" value="1"/>
</dbReference>
<sequence length="263" mass="29398">MSFPFKKVAVFGATSGIGWALVERFIEHNIFVVAIGRREERLAELVHKYGHDKVQASPFDLTKLESIPNFVINITSTHPDLDLVFLNSGIQYGHDFTKPESVSLDKIQEEFNLNYISQVAVTKAFLPFLLSRAKEGHNAGLLYTSSGLAMVPIPTVPNYCATKAALHSFILTLRLQLQDTAVKVIELFPPAVQTELHGEGGKDVGMPLQDFTNEAWQSLSQGKDQVPVGMAHYAFDAFEMKRQELFKQMAEKLRQAPSVTKKY</sequence>
<evidence type="ECO:0000256" key="3">
    <source>
        <dbReference type="ARBA" id="ARBA00023002"/>
    </source>
</evidence>
<evidence type="ECO:0000313" key="4">
    <source>
        <dbReference type="EMBL" id="KAK5090672.1"/>
    </source>
</evidence>
<keyword evidence="5" id="KW-1185">Reference proteome</keyword>
<proteinExistence type="inferred from homology"/>
<dbReference type="AlphaFoldDB" id="A0AAN7Y9U9"/>
<evidence type="ECO:0000256" key="1">
    <source>
        <dbReference type="ARBA" id="ARBA00006484"/>
    </source>
</evidence>
<keyword evidence="2" id="KW-0521">NADP</keyword>
<accession>A0AAN7Y9U9</accession>
<evidence type="ECO:0000313" key="5">
    <source>
        <dbReference type="Proteomes" id="UP001309876"/>
    </source>
</evidence>
<dbReference type="SUPFAM" id="SSF51735">
    <property type="entry name" value="NAD(P)-binding Rossmann-fold domains"/>
    <property type="match status" value="1"/>
</dbReference>
<dbReference type="GO" id="GO:0016491">
    <property type="term" value="F:oxidoreductase activity"/>
    <property type="evidence" value="ECO:0007669"/>
    <property type="project" value="UniProtKB-KW"/>
</dbReference>
<dbReference type="PANTHER" id="PTHR43669:SF11">
    <property type="entry name" value="SHORT-CHAIN DEHYDROGENASE_OXIDOREDUCTASE"/>
    <property type="match status" value="1"/>
</dbReference>
<name>A0AAN7Y9U9_9EURO</name>
<dbReference type="InterPro" id="IPR020904">
    <property type="entry name" value="Sc_DH/Rdtase_CS"/>
</dbReference>
<organism evidence="4 5">
    <name type="scientific">Lithohypha guttulata</name>
    <dbReference type="NCBI Taxonomy" id="1690604"/>
    <lineage>
        <taxon>Eukaryota</taxon>
        <taxon>Fungi</taxon>
        <taxon>Dikarya</taxon>
        <taxon>Ascomycota</taxon>
        <taxon>Pezizomycotina</taxon>
        <taxon>Eurotiomycetes</taxon>
        <taxon>Chaetothyriomycetidae</taxon>
        <taxon>Chaetothyriales</taxon>
        <taxon>Trichomeriaceae</taxon>
        <taxon>Lithohypha</taxon>
    </lineage>
</organism>
<dbReference type="InterPro" id="IPR002347">
    <property type="entry name" value="SDR_fam"/>
</dbReference>